<reference evidence="1 2" key="1">
    <citation type="journal article" date="2022" name="bioRxiv">
        <title>The genome of the oomycete Peronosclerospora sorghi, a cosmopolitan pathogen of maize and sorghum, is inflated with dispersed pseudogenes.</title>
        <authorList>
            <person name="Fletcher K."/>
            <person name="Martin F."/>
            <person name="Isakeit T."/>
            <person name="Cavanaugh K."/>
            <person name="Magill C."/>
            <person name="Michelmore R."/>
        </authorList>
    </citation>
    <scope>NUCLEOTIDE SEQUENCE [LARGE SCALE GENOMIC DNA]</scope>
    <source>
        <strain evidence="1">P6</strain>
    </source>
</reference>
<dbReference type="Proteomes" id="UP001163321">
    <property type="component" value="Chromosome 1"/>
</dbReference>
<keyword evidence="2" id="KW-1185">Reference proteome</keyword>
<evidence type="ECO:0000313" key="1">
    <source>
        <dbReference type="EMBL" id="KAI9922122.1"/>
    </source>
</evidence>
<name>A0ACC0WUQ8_9STRA</name>
<accession>A0ACC0WUQ8</accession>
<organism evidence="1 2">
    <name type="scientific">Peronosclerospora sorghi</name>
    <dbReference type="NCBI Taxonomy" id="230839"/>
    <lineage>
        <taxon>Eukaryota</taxon>
        <taxon>Sar</taxon>
        <taxon>Stramenopiles</taxon>
        <taxon>Oomycota</taxon>
        <taxon>Peronosporomycetes</taxon>
        <taxon>Peronosporales</taxon>
        <taxon>Peronosporaceae</taxon>
        <taxon>Peronosclerospora</taxon>
    </lineage>
</organism>
<comment type="caution">
    <text evidence="1">The sequence shown here is derived from an EMBL/GenBank/DDBJ whole genome shotgun (WGS) entry which is preliminary data.</text>
</comment>
<dbReference type="EMBL" id="CM047580">
    <property type="protein sequence ID" value="KAI9922122.1"/>
    <property type="molecule type" value="Genomic_DNA"/>
</dbReference>
<evidence type="ECO:0000313" key="2">
    <source>
        <dbReference type="Proteomes" id="UP001163321"/>
    </source>
</evidence>
<proteinExistence type="predicted"/>
<protein>
    <submittedName>
        <fullName evidence="1">Uncharacterized protein</fullName>
    </submittedName>
</protein>
<sequence>MTRRVVLGGVSLFLAPVKVVTCQAFPASVASLVDSSRDPCTNFYQFSCGAWLAAHEIASDRSMMEYSFNTAQNAVDATMMHALATDSTSLVGALYASCMNMDARNAIGAEPLQEGIKSIVQAQDKKELFLVAGRLARTGADLITNVSPESSYQNASRTILWVSHADLTLDDEYFKNPQILKHVERNLSHYASTVLNLTGFALNTSEYEDYGQVVLNIEKQLIELQLYTQLDPVSTDVCYLFKYKEAAANYPLVFGAYAAGMDLLQDAPALTEQSELAFLSIMYFEKAEELVSLLSLDALKVYVAFTYVNGYAQYLSESFITARFKFFRETMLGIETPRPLENICVNHVITLLPVHAGDVYVAQRNDIEETRTAFIAMLGEVVDAMESNIRTLEWLDERTRTSALAKLDSLEILYVQPDPRQLEKEAQGLGKLDPTAFFANVDLIHRAQFRSLASAIGTDVDRNAWGMSAASVNAYYSPFTNQIVFPAGILQQPFFELNSQAAKMFGSVGVIAGHEISHGFDTSGSNFDEKGNWKSWWTSTTAAEFLARAQCLNQQYSSFYVEAAEDIELVPVDGKKTLGENIADNGGLGVAYKAYRKHVTSRNNSNNSSDNSMEDQLFFVSYAQTWCGKVRGKTALDSFLTDSHAVGEARVNGAAMNSAAFAKAFDCPAGTPMNPVNKCVLW</sequence>
<gene>
    <name evidence="1" type="ORF">PsorP6_001922</name>
</gene>